<dbReference type="AlphaFoldDB" id="A0A835XWA4"/>
<organism evidence="2 3">
    <name type="scientific">Edaphochlamys debaryana</name>
    <dbReference type="NCBI Taxonomy" id="47281"/>
    <lineage>
        <taxon>Eukaryota</taxon>
        <taxon>Viridiplantae</taxon>
        <taxon>Chlorophyta</taxon>
        <taxon>core chlorophytes</taxon>
        <taxon>Chlorophyceae</taxon>
        <taxon>CS clade</taxon>
        <taxon>Chlamydomonadales</taxon>
        <taxon>Chlamydomonadales incertae sedis</taxon>
        <taxon>Edaphochlamys</taxon>
    </lineage>
</organism>
<feature type="region of interest" description="Disordered" evidence="1">
    <location>
        <begin position="85"/>
        <end position="144"/>
    </location>
</feature>
<evidence type="ECO:0000256" key="1">
    <source>
        <dbReference type="SAM" id="MobiDB-lite"/>
    </source>
</evidence>
<accession>A0A835XWA4</accession>
<reference evidence="2" key="1">
    <citation type="journal article" date="2020" name="bioRxiv">
        <title>Comparative genomics of Chlamydomonas.</title>
        <authorList>
            <person name="Craig R.J."/>
            <person name="Hasan A.R."/>
            <person name="Ness R.W."/>
            <person name="Keightley P.D."/>
        </authorList>
    </citation>
    <scope>NUCLEOTIDE SEQUENCE</scope>
    <source>
        <strain evidence="2">CCAP 11/70</strain>
    </source>
</reference>
<dbReference type="EMBL" id="JAEHOE010000053">
    <property type="protein sequence ID" value="KAG2491388.1"/>
    <property type="molecule type" value="Genomic_DNA"/>
</dbReference>
<dbReference type="Proteomes" id="UP000612055">
    <property type="component" value="Unassembled WGS sequence"/>
</dbReference>
<sequence length="144" mass="14711">MDIASDEPDYTIPKDTSVTAELAEAGMSAKDRHRAKVSLKAALKVKVASLKQARAKLTKAPGNTAQRKEVSAAKQAALMELKELQKPKAKAEGGAAAGAGEGSKAGKKKKKSLSAAAKAARNAKKKAAAKKKKGGAAGAATMDE</sequence>
<protein>
    <submittedName>
        <fullName evidence="2">Uncharacterized protein</fullName>
    </submittedName>
</protein>
<dbReference type="OrthoDB" id="547920at2759"/>
<name>A0A835XWA4_9CHLO</name>
<gene>
    <name evidence="2" type="ORF">HYH03_010179</name>
</gene>
<proteinExistence type="predicted"/>
<keyword evidence="3" id="KW-1185">Reference proteome</keyword>
<evidence type="ECO:0000313" key="3">
    <source>
        <dbReference type="Proteomes" id="UP000612055"/>
    </source>
</evidence>
<feature type="compositionally biased region" description="Basic residues" evidence="1">
    <location>
        <begin position="121"/>
        <end position="134"/>
    </location>
</feature>
<comment type="caution">
    <text evidence="2">The sequence shown here is derived from an EMBL/GenBank/DDBJ whole genome shotgun (WGS) entry which is preliminary data.</text>
</comment>
<evidence type="ECO:0000313" key="2">
    <source>
        <dbReference type="EMBL" id="KAG2491388.1"/>
    </source>
</evidence>